<evidence type="ECO:0008006" key="4">
    <source>
        <dbReference type="Google" id="ProtNLM"/>
    </source>
</evidence>
<feature type="transmembrane region" description="Helical" evidence="1">
    <location>
        <begin position="95"/>
        <end position="121"/>
    </location>
</feature>
<proteinExistence type="predicted"/>
<reference evidence="2 3" key="1">
    <citation type="journal article" date="2017" name="ISME J.">
        <title>Potential for microbial H2 and metal transformations associated with novel bacteria and archaea in deep terrestrial subsurface sediments.</title>
        <authorList>
            <person name="Hernsdorf A.W."/>
            <person name="Amano Y."/>
            <person name="Miyakawa K."/>
            <person name="Ise K."/>
            <person name="Suzuki Y."/>
            <person name="Anantharaman K."/>
            <person name="Probst A."/>
            <person name="Burstein D."/>
            <person name="Thomas B.C."/>
            <person name="Banfield J.F."/>
        </authorList>
    </citation>
    <scope>NUCLEOTIDE SEQUENCE [LARGE SCALE GENOMIC DNA]</scope>
    <source>
        <strain evidence="2">HGW-Dojkabacteria-1</strain>
    </source>
</reference>
<gene>
    <name evidence="2" type="ORF">CVU76_00120</name>
</gene>
<dbReference type="AlphaFoldDB" id="A0A2N2F2M5"/>
<dbReference type="PANTHER" id="PTHR37938">
    <property type="entry name" value="BLL0215 PROTEIN"/>
    <property type="match status" value="1"/>
</dbReference>
<keyword evidence="1" id="KW-0472">Membrane</keyword>
<accession>A0A2N2F2M5</accession>
<evidence type="ECO:0000313" key="3">
    <source>
        <dbReference type="Proteomes" id="UP000233417"/>
    </source>
</evidence>
<dbReference type="PANTHER" id="PTHR37938:SF1">
    <property type="entry name" value="BLL0215 PROTEIN"/>
    <property type="match status" value="1"/>
</dbReference>
<evidence type="ECO:0000313" key="2">
    <source>
        <dbReference type="EMBL" id="PKN02438.1"/>
    </source>
</evidence>
<sequence>MKQLRKDIPKKFLKSNKSFVDRVYEEEKKIRLSGFSAFPKKISFYGRDKDEEIVLMVRRHWIAYVPDLFISLLVLLLPLILLLLSSSFPILGTPILYTGMFVLSIGVASTLLLTTFLKWYYTIHIVTDQRIVIVKMNNAFFHSYSEAQLEKIEDITHQHVGFIGTFFDVGNLDIDTAGHGVDFVLTMLPKPRDMQDILNDLLEIKQKGGI</sequence>
<keyword evidence="1" id="KW-0812">Transmembrane</keyword>
<dbReference type="Proteomes" id="UP000233417">
    <property type="component" value="Unassembled WGS sequence"/>
</dbReference>
<organism evidence="2 3">
    <name type="scientific">Candidatus Dojkabacteria bacterium HGW-Dojkabacteria-1</name>
    <dbReference type="NCBI Taxonomy" id="2013761"/>
    <lineage>
        <taxon>Bacteria</taxon>
        <taxon>Candidatus Dojkabacteria</taxon>
    </lineage>
</organism>
<protein>
    <recommendedName>
        <fullName evidence="4">DUF304 domain-containing protein</fullName>
    </recommendedName>
</protein>
<evidence type="ECO:0000256" key="1">
    <source>
        <dbReference type="SAM" id="Phobius"/>
    </source>
</evidence>
<keyword evidence="1" id="KW-1133">Transmembrane helix</keyword>
<dbReference type="EMBL" id="PHAO01000001">
    <property type="protein sequence ID" value="PKN02438.1"/>
    <property type="molecule type" value="Genomic_DNA"/>
</dbReference>
<feature type="transmembrane region" description="Helical" evidence="1">
    <location>
        <begin position="61"/>
        <end position="83"/>
    </location>
</feature>
<name>A0A2N2F2M5_9BACT</name>
<comment type="caution">
    <text evidence="2">The sequence shown here is derived from an EMBL/GenBank/DDBJ whole genome shotgun (WGS) entry which is preliminary data.</text>
</comment>